<name>A0A914RMI7_PAREQ</name>
<dbReference type="Proteomes" id="UP000887564">
    <property type="component" value="Unplaced"/>
</dbReference>
<protein>
    <submittedName>
        <fullName evidence="2">Uncharacterized protein</fullName>
    </submittedName>
</protein>
<proteinExistence type="predicted"/>
<evidence type="ECO:0000313" key="1">
    <source>
        <dbReference type="Proteomes" id="UP000887564"/>
    </source>
</evidence>
<sequence>MEVIQSLLTIEQPTKGDDTNAMDVSEPITIGQFAQTNRSTIHLGLNALRQPFVTDGLTFLTDRDWSFY</sequence>
<evidence type="ECO:0000313" key="2">
    <source>
        <dbReference type="WBParaSite" id="PEQ_0000750601-mRNA-1"/>
    </source>
</evidence>
<dbReference type="WBParaSite" id="PEQ_0000750601-mRNA-1">
    <property type="protein sequence ID" value="PEQ_0000750601-mRNA-1"/>
    <property type="gene ID" value="PEQ_0000750601"/>
</dbReference>
<accession>A0A914RMI7</accession>
<keyword evidence="1" id="KW-1185">Reference proteome</keyword>
<organism evidence="1 2">
    <name type="scientific">Parascaris equorum</name>
    <name type="common">Equine roundworm</name>
    <dbReference type="NCBI Taxonomy" id="6256"/>
    <lineage>
        <taxon>Eukaryota</taxon>
        <taxon>Metazoa</taxon>
        <taxon>Ecdysozoa</taxon>
        <taxon>Nematoda</taxon>
        <taxon>Chromadorea</taxon>
        <taxon>Rhabditida</taxon>
        <taxon>Spirurina</taxon>
        <taxon>Ascaridomorpha</taxon>
        <taxon>Ascaridoidea</taxon>
        <taxon>Ascarididae</taxon>
        <taxon>Parascaris</taxon>
    </lineage>
</organism>
<dbReference type="AlphaFoldDB" id="A0A914RMI7"/>
<reference evidence="2" key="1">
    <citation type="submission" date="2022-11" db="UniProtKB">
        <authorList>
            <consortium name="WormBaseParasite"/>
        </authorList>
    </citation>
    <scope>IDENTIFICATION</scope>
</reference>